<evidence type="ECO:0000313" key="3">
    <source>
        <dbReference type="EMBL" id="KAF7416412.1"/>
    </source>
</evidence>
<proteinExistence type="predicted"/>
<feature type="domain" description="A-kinase anchor protein 7-like phosphoesterase" evidence="2">
    <location>
        <begin position="11"/>
        <end position="195"/>
    </location>
</feature>
<dbReference type="VEuPathDB" id="FungiDB:PC9H_002678"/>
<dbReference type="GO" id="GO:0005634">
    <property type="term" value="C:nucleus"/>
    <property type="evidence" value="ECO:0007669"/>
    <property type="project" value="TreeGrafter"/>
</dbReference>
<reference evidence="3" key="1">
    <citation type="submission" date="2019-07" db="EMBL/GenBank/DDBJ databases">
        <authorList>
            <person name="Palmer J.M."/>
        </authorList>
    </citation>
    <scope>NUCLEOTIDE SEQUENCE</scope>
    <source>
        <strain evidence="3">PC9</strain>
    </source>
</reference>
<organism evidence="3 4">
    <name type="scientific">Pleurotus ostreatus</name>
    <name type="common">Oyster mushroom</name>
    <name type="synonym">White-rot fungus</name>
    <dbReference type="NCBI Taxonomy" id="5322"/>
    <lineage>
        <taxon>Eukaryota</taxon>
        <taxon>Fungi</taxon>
        <taxon>Dikarya</taxon>
        <taxon>Basidiomycota</taxon>
        <taxon>Agaricomycotina</taxon>
        <taxon>Agaricomycetes</taxon>
        <taxon>Agaricomycetidae</taxon>
        <taxon>Agaricales</taxon>
        <taxon>Pleurotineae</taxon>
        <taxon>Pleurotaceae</taxon>
        <taxon>Pleurotus</taxon>
    </lineage>
</organism>
<comment type="caution">
    <text evidence="3">The sequence shown here is derived from an EMBL/GenBank/DDBJ whole genome shotgun (WGS) entry which is preliminary data.</text>
</comment>
<dbReference type="AlphaFoldDB" id="A0A8H7DLX2"/>
<evidence type="ECO:0000313" key="4">
    <source>
        <dbReference type="Proteomes" id="UP000623687"/>
    </source>
</evidence>
<keyword evidence="4" id="KW-1185">Reference proteome</keyword>
<dbReference type="InterPro" id="IPR019510">
    <property type="entry name" value="AKAP7-like_phosphoesterase"/>
</dbReference>
<evidence type="ECO:0000256" key="1">
    <source>
        <dbReference type="SAM" id="MobiDB-lite"/>
    </source>
</evidence>
<accession>A0A8H7DLX2</accession>
<dbReference type="GO" id="GO:0006307">
    <property type="term" value="P:DNA alkylation repair"/>
    <property type="evidence" value="ECO:0007669"/>
    <property type="project" value="InterPro"/>
</dbReference>
<dbReference type="PANTHER" id="PTHR13360:SF1">
    <property type="entry name" value="ACTIVATING SIGNAL COINTEGRATOR 1 COMPLEX SUBUNIT 1"/>
    <property type="match status" value="1"/>
</dbReference>
<dbReference type="Pfam" id="PF10469">
    <property type="entry name" value="AKAP7_NLS"/>
    <property type="match status" value="1"/>
</dbReference>
<protein>
    <recommendedName>
        <fullName evidence="2">A-kinase anchor protein 7-like phosphoesterase domain-containing protein</fullName>
    </recommendedName>
</protein>
<feature type="compositionally biased region" description="Polar residues" evidence="1">
    <location>
        <begin position="226"/>
        <end position="235"/>
    </location>
</feature>
<gene>
    <name evidence="3" type="ORF">PC9H_002678</name>
</gene>
<feature type="region of interest" description="Disordered" evidence="1">
    <location>
        <begin position="220"/>
        <end position="257"/>
    </location>
</feature>
<dbReference type="OrthoDB" id="277832at2759"/>
<dbReference type="Gene3D" id="3.90.1140.10">
    <property type="entry name" value="Cyclic phosphodiesterase"/>
    <property type="match status" value="1"/>
</dbReference>
<evidence type="ECO:0000259" key="2">
    <source>
        <dbReference type="Pfam" id="PF10469"/>
    </source>
</evidence>
<name>A0A8H7DLX2_PLEOS</name>
<dbReference type="GeneID" id="59372519"/>
<dbReference type="InterPro" id="IPR009210">
    <property type="entry name" value="ASCC1"/>
</dbReference>
<dbReference type="GO" id="GO:0006355">
    <property type="term" value="P:regulation of DNA-templated transcription"/>
    <property type="evidence" value="ECO:0007669"/>
    <property type="project" value="TreeGrafter"/>
</dbReference>
<dbReference type="RefSeq" id="XP_036625959.1">
    <property type="nucleotide sequence ID" value="XM_036772313.1"/>
</dbReference>
<dbReference type="EMBL" id="JACETU010000011">
    <property type="protein sequence ID" value="KAF7416412.1"/>
    <property type="molecule type" value="Genomic_DNA"/>
</dbReference>
<dbReference type="PANTHER" id="PTHR13360">
    <property type="entry name" value="ACTIVATING SIGNAL COINTEGRATOR 1 COMPLEX SUBUNIT 1"/>
    <property type="match status" value="1"/>
</dbReference>
<dbReference type="Proteomes" id="UP000623687">
    <property type="component" value="Unassembled WGS sequence"/>
</dbReference>
<sequence length="304" mass="32945">MYYLLTSIRVLAIPLGTHPILRKQISSFTDALLNGVPAIAGLDSTIVVDPRRLHFTLGVMALNDQSELTVSAALELLNSLKADILQILNESADADGGPSSQKLLPLRISLDTLGILKPEKEGGGNVLWVGPDVASITRGKGKGKEFPPTMSGDVARLVRVTDLIHQVFRERGFIVDTRPLKLHCTLVNTSYRRPRARMPFAYDAILRSNALKDISVVSSAAPPSSHTQLNTSSHAGVSPAGDIQQQTDTNEPPARNTLHRLARDELVKVNLGTWTAKEIQLCVMGSHGPENEYVSVGRIRLDAA</sequence>